<reference evidence="1 2" key="1">
    <citation type="submission" date="2019-08" db="EMBL/GenBank/DDBJ databases">
        <title>Prosopis cineraria nodule microbiome.</title>
        <authorList>
            <person name="Ali R."/>
            <person name="Chaluvadi S.R."/>
            <person name="Wang X."/>
        </authorList>
    </citation>
    <scope>NUCLEOTIDE SEQUENCE [LARGE SCALE GENOMIC DNA]</scope>
    <source>
        <strain evidence="1 2">BG7</strain>
        <plasmid evidence="1 2">unnamed</plasmid>
    </source>
</reference>
<accession>A0A5Q0CCR6</accession>
<evidence type="ECO:0000313" key="1">
    <source>
        <dbReference type="EMBL" id="QFY63596.1"/>
    </source>
</evidence>
<keyword evidence="2" id="KW-1185">Reference proteome</keyword>
<geneLocation type="plasmid" evidence="1 2">
    <name>unnamed</name>
</geneLocation>
<protein>
    <submittedName>
        <fullName evidence="1">Uncharacterized protein</fullName>
    </submittedName>
</protein>
<gene>
    <name evidence="1" type="ORF">FZ934_25495</name>
</gene>
<sequence length="380" mass="41266">MKLLASLFCHRSPEYRCRLASSNLSSIERFCNFASRSDSENAPAVPGAVTLSSFLSGFVEPFVDDRRIWSRASSTDGLYFQMMISSIFAAFKAVLRSADGLLEMAGGGWVKAKEVAARFPGSHTHVIFVKAVVILIVTTPLALATLKTLIVPIAALPADLLAYFHSGEAHPEATTTDPLSPVSLPIDGLLLKAQKDFDPVQPIDPDVIRGLLRKVDDGPISRSKSTLAVVDNLRTALDISLISHFGLSSSSAKSVPLAFVAGDDQYDKAMAQRLSRVFRETGYSVGEASPTLIVRARLLKVSVIPSGDDGMMVEAKAGIQLTWSWLGRPSIPLSLPDLDLTFEEPGDREHALARLYDEIASQIMQVRPYMDTNVVRHRAG</sequence>
<proteinExistence type="predicted"/>
<name>A0A5Q0CCR6_9HYPH</name>
<organism evidence="1 2">
    <name type="scientific">Rhizobium grahamii</name>
    <dbReference type="NCBI Taxonomy" id="1120045"/>
    <lineage>
        <taxon>Bacteria</taxon>
        <taxon>Pseudomonadati</taxon>
        <taxon>Pseudomonadota</taxon>
        <taxon>Alphaproteobacteria</taxon>
        <taxon>Hyphomicrobiales</taxon>
        <taxon>Rhizobiaceae</taxon>
        <taxon>Rhizobium/Agrobacterium group</taxon>
        <taxon>Rhizobium</taxon>
    </lineage>
</organism>
<dbReference type="KEGG" id="rgr:FZ934_25495"/>
<dbReference type="EMBL" id="CP043499">
    <property type="protein sequence ID" value="QFY63596.1"/>
    <property type="molecule type" value="Genomic_DNA"/>
</dbReference>
<dbReference type="Proteomes" id="UP000326881">
    <property type="component" value="Plasmid unnamed"/>
</dbReference>
<dbReference type="RefSeq" id="WP_153273553.1">
    <property type="nucleotide sequence ID" value="NZ_CP043499.1"/>
</dbReference>
<dbReference type="AlphaFoldDB" id="A0A5Q0CCR6"/>
<keyword evidence="1" id="KW-0614">Plasmid</keyword>
<evidence type="ECO:0000313" key="2">
    <source>
        <dbReference type="Proteomes" id="UP000326881"/>
    </source>
</evidence>